<dbReference type="EMBL" id="LVZM01013217">
    <property type="protein sequence ID" value="OUC44165.1"/>
    <property type="molecule type" value="Genomic_DNA"/>
</dbReference>
<dbReference type="Proteomes" id="UP000243006">
    <property type="component" value="Unassembled WGS sequence"/>
</dbReference>
<reference evidence="2 3" key="1">
    <citation type="submission" date="2015-04" db="EMBL/GenBank/DDBJ databases">
        <title>Draft genome of the roundworm Trichinella nativa.</title>
        <authorList>
            <person name="Mitreva M."/>
        </authorList>
    </citation>
    <scope>NUCLEOTIDE SEQUENCE [LARGE SCALE GENOMIC DNA]</scope>
    <source>
        <strain evidence="2 3">ISS45</strain>
    </source>
</reference>
<protein>
    <submittedName>
        <fullName evidence="2">Uncharacterized protein</fullName>
    </submittedName>
</protein>
<proteinExistence type="predicted"/>
<sequence>MPEDVEEKPKTYRSEGDGDDTKGVVRLKCDIVTEEKGDLSRMAEDEIPKAASGDDPTVTVSRVQATAPVSVSTSGSNGAEPCPPPPPPPPAPAPAAVQAPATPAAQTDKFTAFKKFSMSVQHRNPLPSSLATVPMPCSTPSANSSAPTLNNSALMAWLGALKRSAIGSVKRPFGGGQSRGAICYYSSSQGLFELGEIARQLTTITDDEDDGSFEGKIALRKIFTLIVCSDVWSRLGGPTVDISSKAGHIISGRASGARLALCRLARGRQLSTAPAFSWLLVCSAGHSRRK</sequence>
<feature type="compositionally biased region" description="Low complexity" evidence="1">
    <location>
        <begin position="94"/>
        <end position="104"/>
    </location>
</feature>
<comment type="caution">
    <text evidence="2">The sequence shown here is derived from an EMBL/GenBank/DDBJ whole genome shotgun (WGS) entry which is preliminary data.</text>
</comment>
<evidence type="ECO:0000313" key="3">
    <source>
        <dbReference type="Proteomes" id="UP000243006"/>
    </source>
</evidence>
<evidence type="ECO:0000313" key="2">
    <source>
        <dbReference type="EMBL" id="OUC44165.1"/>
    </source>
</evidence>
<feature type="region of interest" description="Disordered" evidence="1">
    <location>
        <begin position="1"/>
        <end position="24"/>
    </location>
</feature>
<feature type="region of interest" description="Disordered" evidence="1">
    <location>
        <begin position="37"/>
        <end position="104"/>
    </location>
</feature>
<accession>A0A1Y3EGQ4</accession>
<name>A0A1Y3EGQ4_9BILA</name>
<feature type="compositionally biased region" description="Polar residues" evidence="1">
    <location>
        <begin position="58"/>
        <end position="77"/>
    </location>
</feature>
<gene>
    <name evidence="2" type="ORF">D917_02280</name>
</gene>
<organism evidence="2 3">
    <name type="scientific">Trichinella nativa</name>
    <dbReference type="NCBI Taxonomy" id="6335"/>
    <lineage>
        <taxon>Eukaryota</taxon>
        <taxon>Metazoa</taxon>
        <taxon>Ecdysozoa</taxon>
        <taxon>Nematoda</taxon>
        <taxon>Enoplea</taxon>
        <taxon>Dorylaimia</taxon>
        <taxon>Trichinellida</taxon>
        <taxon>Trichinellidae</taxon>
        <taxon>Trichinella</taxon>
    </lineage>
</organism>
<evidence type="ECO:0000256" key="1">
    <source>
        <dbReference type="SAM" id="MobiDB-lite"/>
    </source>
</evidence>
<dbReference type="AlphaFoldDB" id="A0A1Y3EGQ4"/>
<feature type="compositionally biased region" description="Pro residues" evidence="1">
    <location>
        <begin position="81"/>
        <end position="93"/>
    </location>
</feature>
<feature type="compositionally biased region" description="Basic and acidic residues" evidence="1">
    <location>
        <begin position="7"/>
        <end position="24"/>
    </location>
</feature>
<feature type="compositionally biased region" description="Basic and acidic residues" evidence="1">
    <location>
        <begin position="37"/>
        <end position="48"/>
    </location>
</feature>